<organism evidence="1">
    <name type="scientific">Burkholderia cenocepacia</name>
    <dbReference type="NCBI Taxonomy" id="95486"/>
    <lineage>
        <taxon>Bacteria</taxon>
        <taxon>Pseudomonadati</taxon>
        <taxon>Pseudomonadota</taxon>
        <taxon>Betaproteobacteria</taxon>
        <taxon>Burkholderiales</taxon>
        <taxon>Burkholderiaceae</taxon>
        <taxon>Burkholderia</taxon>
        <taxon>Burkholderia cepacia complex</taxon>
    </lineage>
</organism>
<proteinExistence type="predicted"/>
<gene>
    <name evidence="1" type="ORF">DT99_09720</name>
</gene>
<dbReference type="Pfam" id="PF03692">
    <property type="entry name" value="CxxCxxCC"/>
    <property type="match status" value="1"/>
</dbReference>
<dbReference type="PANTHER" id="PTHR36931:SF1">
    <property type="entry name" value="UPF0153 PROTEIN YEIW"/>
    <property type="match status" value="1"/>
</dbReference>
<dbReference type="EMBL" id="JJOA01000008">
    <property type="protein sequence ID" value="KEA59876.1"/>
    <property type="molecule type" value="Genomic_DNA"/>
</dbReference>
<protein>
    <submittedName>
        <fullName evidence="1">Proteinase inhibitor</fullName>
    </submittedName>
</protein>
<reference evidence="1" key="1">
    <citation type="submission" date="2014-04" db="EMBL/GenBank/DDBJ databases">
        <title>In planta biocontrol of soil-borne Fusarium wilt of banana through a plant endophytic bacterium, Burkholderia cenocepacia 869T2.</title>
        <authorList>
            <person name="Ho Y.-N."/>
            <person name="Chiang H.-M."/>
            <person name="Chao C.-P."/>
            <person name="Su C.-C."/>
            <person name="Hsu H.-F."/>
            <person name="Guo C.-T."/>
            <person name="Hsieh J.-L."/>
            <person name="Huang C.-C."/>
        </authorList>
    </citation>
    <scope>NUCLEOTIDE SEQUENCE [LARGE SCALE GENOMIC DNA]</scope>
    <source>
        <strain evidence="1">869T2</strain>
    </source>
</reference>
<accession>A0A071MTT4</accession>
<dbReference type="InterPro" id="IPR005358">
    <property type="entry name" value="Puta_zinc/iron-chelating_dom"/>
</dbReference>
<evidence type="ECO:0000313" key="1">
    <source>
        <dbReference type="EMBL" id="KEA59876.1"/>
    </source>
</evidence>
<dbReference type="AlphaFoldDB" id="A0A071MTT4"/>
<dbReference type="InterPro" id="IPR052572">
    <property type="entry name" value="UPF0153_domain"/>
</dbReference>
<name>A0A071MTT4_9BURK</name>
<dbReference type="PANTHER" id="PTHR36931">
    <property type="entry name" value="UPF0153 PROTEIN YEIW"/>
    <property type="match status" value="1"/>
</dbReference>
<sequence>MSVELPVRPAPADVPPPHACREGCGACCIAPSISSPIPGMPGGKPAGVRCAQLGDDLRCMIFGRPERPACCSGLQPSADMCGASRDDALVWLTRLEAATRPSAPTGERSA</sequence>
<comment type="caution">
    <text evidence="1">The sequence shown here is derived from an EMBL/GenBank/DDBJ whole genome shotgun (WGS) entry which is preliminary data.</text>
</comment>